<keyword evidence="2" id="KW-1185">Reference proteome</keyword>
<gene>
    <name evidence="1" type="ORF">AWC14_25055</name>
</gene>
<dbReference type="EMBL" id="LQPE01000050">
    <property type="protein sequence ID" value="ORW07211.1"/>
    <property type="molecule type" value="Genomic_DNA"/>
</dbReference>
<proteinExistence type="predicted"/>
<dbReference type="AlphaFoldDB" id="A0A1X1Y884"/>
<reference evidence="1 2" key="1">
    <citation type="submission" date="2016-01" db="EMBL/GenBank/DDBJ databases">
        <title>The new phylogeny of the genus Mycobacterium.</title>
        <authorList>
            <person name="Tarcisio F."/>
            <person name="Conor M."/>
            <person name="Antonella G."/>
            <person name="Elisabetta G."/>
            <person name="Giulia F.S."/>
            <person name="Sara T."/>
            <person name="Anna F."/>
            <person name="Clotilde B."/>
            <person name="Roberto B."/>
            <person name="Veronica D.S."/>
            <person name="Fabio R."/>
            <person name="Monica P."/>
            <person name="Olivier J."/>
            <person name="Enrico T."/>
            <person name="Nicola S."/>
        </authorList>
    </citation>
    <scope>NUCLEOTIDE SEQUENCE [LARGE SCALE GENOMIC DNA]</scope>
    <source>
        <strain evidence="1 2">DSM 45166</strain>
    </source>
</reference>
<protein>
    <recommendedName>
        <fullName evidence="3">DUF4226 domain-containing protein</fullName>
    </recommendedName>
</protein>
<sequence>MQLEQAASQGSVIAQQGRTGSGAILEQARAFASSVGPLGNTASGAQLVVATMDQHLQAMQSQLEETRTANQAVSAQLREASAGYRTLAGGQKDAAAVPLDTPKLKPGQKHQPYIAGPGQFGPPNYRDGPRWVDVYDRTQDPDKVPHYFIPSDEIPNYQELQPGALGPSTKVDQHGNPDPYVELAPNSGVWVPQSDFPGAKIYPRGWHGDLPPYGWEEYLPGSGIYLWHKDLLPSTYQPGGGSLPPATYPHSGGGGH</sequence>
<organism evidence="1 2">
    <name type="scientific">Mycobacterium kyorinense</name>
    <dbReference type="NCBI Taxonomy" id="487514"/>
    <lineage>
        <taxon>Bacteria</taxon>
        <taxon>Bacillati</taxon>
        <taxon>Actinomycetota</taxon>
        <taxon>Actinomycetes</taxon>
        <taxon>Mycobacteriales</taxon>
        <taxon>Mycobacteriaceae</taxon>
        <taxon>Mycobacterium</taxon>
    </lineage>
</organism>
<comment type="caution">
    <text evidence="1">The sequence shown here is derived from an EMBL/GenBank/DDBJ whole genome shotgun (WGS) entry which is preliminary data.</text>
</comment>
<evidence type="ECO:0000313" key="2">
    <source>
        <dbReference type="Proteomes" id="UP000193487"/>
    </source>
</evidence>
<dbReference type="Proteomes" id="UP000193487">
    <property type="component" value="Unassembled WGS sequence"/>
</dbReference>
<accession>A0A1X1Y884</accession>
<evidence type="ECO:0008006" key="3">
    <source>
        <dbReference type="Google" id="ProtNLM"/>
    </source>
</evidence>
<evidence type="ECO:0000313" key="1">
    <source>
        <dbReference type="EMBL" id="ORW07211.1"/>
    </source>
</evidence>
<name>A0A1X1Y884_9MYCO</name>